<dbReference type="Proteomes" id="UP001145742">
    <property type="component" value="Unassembled WGS sequence"/>
</dbReference>
<keyword evidence="2" id="KW-1185">Reference proteome</keyword>
<proteinExistence type="predicted"/>
<comment type="caution">
    <text evidence="1">The sequence shown here is derived from an EMBL/GenBank/DDBJ whole genome shotgun (WGS) entry which is preliminary data.</text>
</comment>
<protein>
    <submittedName>
        <fullName evidence="1">Uncharacterized protein</fullName>
    </submittedName>
</protein>
<dbReference type="EMBL" id="WHWB01034347">
    <property type="protein sequence ID" value="KAJ7411205.1"/>
    <property type="molecule type" value="Genomic_DNA"/>
</dbReference>
<name>A0ABQ9D2Z4_9PASS</name>
<gene>
    <name evidence="1" type="ORF">WISP_103724</name>
</gene>
<evidence type="ECO:0000313" key="1">
    <source>
        <dbReference type="EMBL" id="KAJ7411205.1"/>
    </source>
</evidence>
<sequence length="86" mass="8822">MPVGSKTDPLLAKAESISDGGSASGIIFAVSMDDNAQAEFAGTHRAKYHFNSLASVLSALDPPQISSLIPEDSVVSDSCICSHGSL</sequence>
<organism evidence="1 2">
    <name type="scientific">Willisornis vidua</name>
    <name type="common">Xingu scale-backed antbird</name>
    <dbReference type="NCBI Taxonomy" id="1566151"/>
    <lineage>
        <taxon>Eukaryota</taxon>
        <taxon>Metazoa</taxon>
        <taxon>Chordata</taxon>
        <taxon>Craniata</taxon>
        <taxon>Vertebrata</taxon>
        <taxon>Euteleostomi</taxon>
        <taxon>Archelosauria</taxon>
        <taxon>Archosauria</taxon>
        <taxon>Dinosauria</taxon>
        <taxon>Saurischia</taxon>
        <taxon>Theropoda</taxon>
        <taxon>Coelurosauria</taxon>
        <taxon>Aves</taxon>
        <taxon>Neognathae</taxon>
        <taxon>Neoaves</taxon>
        <taxon>Telluraves</taxon>
        <taxon>Australaves</taxon>
        <taxon>Passeriformes</taxon>
        <taxon>Thamnophilidae</taxon>
        <taxon>Willisornis</taxon>
    </lineage>
</organism>
<reference evidence="1" key="1">
    <citation type="submission" date="2019-10" db="EMBL/GenBank/DDBJ databases">
        <authorList>
            <person name="Soares A.E.R."/>
            <person name="Aleixo A."/>
            <person name="Schneider P."/>
            <person name="Miyaki C.Y."/>
            <person name="Schneider M.P."/>
            <person name="Mello C."/>
            <person name="Vasconcelos A.T.R."/>
        </authorList>
    </citation>
    <scope>NUCLEOTIDE SEQUENCE</scope>
    <source>
        <tissue evidence="1">Muscle</tissue>
    </source>
</reference>
<evidence type="ECO:0000313" key="2">
    <source>
        <dbReference type="Proteomes" id="UP001145742"/>
    </source>
</evidence>
<accession>A0ABQ9D2Z4</accession>